<gene>
    <name evidence="2" type="ORF">CWS20_22810</name>
</gene>
<name>A0A2N0ZAZ5_9BACI</name>
<organism evidence="2 3">
    <name type="scientific">Cytobacillus horneckiae</name>
    <dbReference type="NCBI Taxonomy" id="549687"/>
    <lineage>
        <taxon>Bacteria</taxon>
        <taxon>Bacillati</taxon>
        <taxon>Bacillota</taxon>
        <taxon>Bacilli</taxon>
        <taxon>Bacillales</taxon>
        <taxon>Bacillaceae</taxon>
        <taxon>Cytobacillus</taxon>
    </lineage>
</organism>
<evidence type="ECO:0000256" key="1">
    <source>
        <dbReference type="SAM" id="Phobius"/>
    </source>
</evidence>
<feature type="transmembrane region" description="Helical" evidence="1">
    <location>
        <begin position="63"/>
        <end position="80"/>
    </location>
</feature>
<feature type="transmembrane region" description="Helical" evidence="1">
    <location>
        <begin position="130"/>
        <end position="148"/>
    </location>
</feature>
<reference evidence="2 3" key="1">
    <citation type="journal article" date="2010" name="Int. J. Syst. Evol. Microbiol.">
        <title>Bacillus horneckiae sp. nov., isolated from a spacecraft-assembly clean room.</title>
        <authorList>
            <person name="Vaishampayan P."/>
            <person name="Probst A."/>
            <person name="Krishnamurthi S."/>
            <person name="Ghosh S."/>
            <person name="Osman S."/>
            <person name="McDowall A."/>
            <person name="Ruckmani A."/>
            <person name="Mayilraj S."/>
            <person name="Venkateswaran K."/>
        </authorList>
    </citation>
    <scope>NUCLEOTIDE SEQUENCE [LARGE SCALE GENOMIC DNA]</scope>
    <source>
        <strain evidence="3">1PO1SC</strain>
    </source>
</reference>
<keyword evidence="2" id="KW-0378">Hydrolase</keyword>
<sequence length="149" mass="16092">MEWSTHALSGLIAGYMVTNDLKGAAVGAVASLIPDLDEPKSKFGKPFCVISVPLKAKYGHRTITHSFIFCLLGALIGSLVSIEVGIATAAGILAHILGDLITGRVTLFYPSPKKIGFSVSRITYICIDRLTRLLLLTIILLKLWIEIIN</sequence>
<keyword evidence="3" id="KW-1185">Reference proteome</keyword>
<keyword evidence="1" id="KW-0812">Transmembrane</keyword>
<comment type="caution">
    <text evidence="2">The sequence shown here is derived from an EMBL/GenBank/DDBJ whole genome shotgun (WGS) entry which is preliminary data.</text>
</comment>
<keyword evidence="1" id="KW-0472">Membrane</keyword>
<keyword evidence="1" id="KW-1133">Transmembrane helix</keyword>
<dbReference type="Proteomes" id="UP000233343">
    <property type="component" value="Unassembled WGS sequence"/>
</dbReference>
<proteinExistence type="predicted"/>
<evidence type="ECO:0000313" key="3">
    <source>
        <dbReference type="Proteomes" id="UP000233343"/>
    </source>
</evidence>
<dbReference type="PANTHER" id="PTHR35531">
    <property type="entry name" value="INNER MEMBRANE PROTEIN YBCI-RELATED"/>
    <property type="match status" value="1"/>
</dbReference>
<accession>A0A2N0ZAZ5</accession>
<dbReference type="GO" id="GO:0016787">
    <property type="term" value="F:hydrolase activity"/>
    <property type="evidence" value="ECO:0007669"/>
    <property type="project" value="UniProtKB-KW"/>
</dbReference>
<dbReference type="RefSeq" id="WP_066194537.1">
    <property type="nucleotide sequence ID" value="NZ_JARSFA010000044.1"/>
</dbReference>
<evidence type="ECO:0000313" key="2">
    <source>
        <dbReference type="EMBL" id="PKG26682.1"/>
    </source>
</evidence>
<feature type="transmembrane region" description="Helical" evidence="1">
    <location>
        <begin position="86"/>
        <end position="109"/>
    </location>
</feature>
<dbReference type="AlphaFoldDB" id="A0A2N0ZAZ5"/>
<dbReference type="EMBL" id="PISD01000061">
    <property type="protein sequence ID" value="PKG26682.1"/>
    <property type="molecule type" value="Genomic_DNA"/>
</dbReference>
<dbReference type="Pfam" id="PF04307">
    <property type="entry name" value="YdjM"/>
    <property type="match status" value="1"/>
</dbReference>
<protein>
    <submittedName>
        <fullName evidence="2">Metal-dependent hydrolase</fullName>
    </submittedName>
</protein>
<dbReference type="InterPro" id="IPR007404">
    <property type="entry name" value="YdjM-like"/>
</dbReference>
<dbReference type="PANTHER" id="PTHR35531:SF1">
    <property type="entry name" value="INNER MEMBRANE PROTEIN YBCI-RELATED"/>
    <property type="match status" value="1"/>
</dbReference>